<comment type="caution">
    <text evidence="5">The sequence shown here is derived from an EMBL/GenBank/DDBJ whole genome shotgun (WGS) entry which is preliminary data.</text>
</comment>
<reference evidence="5 6" key="1">
    <citation type="submission" date="2021-03" db="EMBL/GenBank/DDBJ databases">
        <title>novel species isolated from a fishpond in China.</title>
        <authorList>
            <person name="Lu H."/>
            <person name="Cai Z."/>
        </authorList>
    </citation>
    <scope>NUCLEOTIDE SEQUENCE [LARGE SCALE GENOMIC DNA]</scope>
    <source>
        <strain evidence="5 6">H41</strain>
    </source>
</reference>
<dbReference type="Proteomes" id="UP000664317">
    <property type="component" value="Unassembled WGS sequence"/>
</dbReference>
<dbReference type="Pfam" id="PF01168">
    <property type="entry name" value="Ala_racemase_N"/>
    <property type="match status" value="1"/>
</dbReference>
<dbReference type="InterPro" id="IPR011078">
    <property type="entry name" value="PyrdxlP_homeostasis"/>
</dbReference>
<dbReference type="EMBL" id="JAFKCT010000002">
    <property type="protein sequence ID" value="MBN7810697.1"/>
    <property type="molecule type" value="Genomic_DNA"/>
</dbReference>
<proteinExistence type="inferred from homology"/>
<dbReference type="HAMAP" id="MF_02087">
    <property type="entry name" value="PLP_homeostasis"/>
    <property type="match status" value="1"/>
</dbReference>
<protein>
    <recommendedName>
        <fullName evidence="2">Pyridoxal phosphate homeostasis protein</fullName>
        <shortName evidence="2">PLP homeostasis protein</shortName>
    </recommendedName>
</protein>
<organism evidence="5 6">
    <name type="scientific">Algoriphagus oliviformis</name>
    <dbReference type="NCBI Taxonomy" id="2811231"/>
    <lineage>
        <taxon>Bacteria</taxon>
        <taxon>Pseudomonadati</taxon>
        <taxon>Bacteroidota</taxon>
        <taxon>Cytophagia</taxon>
        <taxon>Cytophagales</taxon>
        <taxon>Cyclobacteriaceae</taxon>
        <taxon>Algoriphagus</taxon>
    </lineage>
</organism>
<evidence type="ECO:0000313" key="5">
    <source>
        <dbReference type="EMBL" id="MBN7810697.1"/>
    </source>
</evidence>
<dbReference type="InterPro" id="IPR029066">
    <property type="entry name" value="PLP-binding_barrel"/>
</dbReference>
<dbReference type="RefSeq" id="WP_206577471.1">
    <property type="nucleotide sequence ID" value="NZ_JAFKCT010000002.1"/>
</dbReference>
<gene>
    <name evidence="5" type="ORF">J0A68_07010</name>
</gene>
<comment type="similarity">
    <text evidence="2 3">Belongs to the pyridoxal phosphate-binding protein YggS/PROSC family.</text>
</comment>
<evidence type="ECO:0000313" key="6">
    <source>
        <dbReference type="Proteomes" id="UP000664317"/>
    </source>
</evidence>
<sequence>MDIKANLEAVKKSFVNPACQLIAVSKTKPLPDLQKAYAAGIRDFGENKVQEIQAKQPEMPADTRWHMIGHLQSNKVKYIAPFVHLIHGVDSFKLLREIDKQGKKVGRMIPVLLQIHIAEEESKFGFDQAELEEMLASPDFAALGHVQVKGLMGMATFTEDESQIRKEFRSLKSLFDELKKRKLPDFVQLAELSMGMSGDYPIAQEEGSTMVRIGSAIFGSR</sequence>
<dbReference type="InterPro" id="IPR001608">
    <property type="entry name" value="Ala_racemase_N"/>
</dbReference>
<evidence type="ECO:0000256" key="2">
    <source>
        <dbReference type="HAMAP-Rule" id="MF_02087"/>
    </source>
</evidence>
<comment type="function">
    <text evidence="2">Pyridoxal 5'-phosphate (PLP)-binding protein, which is involved in PLP homeostasis.</text>
</comment>
<dbReference type="PIRSF" id="PIRSF004848">
    <property type="entry name" value="YBL036c_PLPDEIII"/>
    <property type="match status" value="1"/>
</dbReference>
<evidence type="ECO:0000256" key="1">
    <source>
        <dbReference type="ARBA" id="ARBA00022898"/>
    </source>
</evidence>
<dbReference type="PANTHER" id="PTHR10146">
    <property type="entry name" value="PROLINE SYNTHETASE CO-TRANSCRIBED BACTERIAL HOMOLOG PROTEIN"/>
    <property type="match status" value="1"/>
</dbReference>
<dbReference type="NCBIfam" id="TIGR00044">
    <property type="entry name" value="YggS family pyridoxal phosphate-dependent enzyme"/>
    <property type="match status" value="1"/>
</dbReference>
<dbReference type="PANTHER" id="PTHR10146:SF14">
    <property type="entry name" value="PYRIDOXAL PHOSPHATE HOMEOSTASIS PROTEIN"/>
    <property type="match status" value="1"/>
</dbReference>
<accession>A0ABS3C0P9</accession>
<dbReference type="SUPFAM" id="SSF51419">
    <property type="entry name" value="PLP-binding barrel"/>
    <property type="match status" value="1"/>
</dbReference>
<feature type="domain" description="Alanine racemase N-terminal" evidence="4">
    <location>
        <begin position="3"/>
        <end position="220"/>
    </location>
</feature>
<dbReference type="PROSITE" id="PS01211">
    <property type="entry name" value="UPF0001"/>
    <property type="match status" value="1"/>
</dbReference>
<keyword evidence="1 2" id="KW-0663">Pyridoxal phosphate</keyword>
<keyword evidence="6" id="KW-1185">Reference proteome</keyword>
<evidence type="ECO:0000256" key="3">
    <source>
        <dbReference type="RuleBase" id="RU004514"/>
    </source>
</evidence>
<name>A0ABS3C0P9_9BACT</name>
<evidence type="ECO:0000259" key="4">
    <source>
        <dbReference type="Pfam" id="PF01168"/>
    </source>
</evidence>
<dbReference type="CDD" id="cd00635">
    <property type="entry name" value="PLPDE_III_YBL036c_like"/>
    <property type="match status" value="1"/>
</dbReference>
<feature type="modified residue" description="N6-(pyridoxal phosphate)lysine" evidence="2">
    <location>
        <position position="26"/>
    </location>
</feature>
<dbReference type="Gene3D" id="3.20.20.10">
    <property type="entry name" value="Alanine racemase"/>
    <property type="match status" value="1"/>
</dbReference>